<dbReference type="InterPro" id="IPR003812">
    <property type="entry name" value="Fido"/>
</dbReference>
<evidence type="ECO:0000313" key="3">
    <source>
        <dbReference type="Proteomes" id="UP000256253"/>
    </source>
</evidence>
<keyword evidence="3" id="KW-1185">Reference proteome</keyword>
<dbReference type="SUPFAM" id="SSF140931">
    <property type="entry name" value="Fic-like"/>
    <property type="match status" value="1"/>
</dbReference>
<dbReference type="OrthoDB" id="5241763at2"/>
<dbReference type="PROSITE" id="PS51459">
    <property type="entry name" value="FIDO"/>
    <property type="match status" value="1"/>
</dbReference>
<dbReference type="Gene3D" id="1.10.3290.10">
    <property type="entry name" value="Fido-like domain"/>
    <property type="match status" value="1"/>
</dbReference>
<accession>A0A3D9UTI6</accession>
<comment type="caution">
    <text evidence="2">The sequence shown here is derived from an EMBL/GenBank/DDBJ whole genome shotgun (WGS) entry which is preliminary data.</text>
</comment>
<dbReference type="InterPro" id="IPR036597">
    <property type="entry name" value="Fido-like_dom_sf"/>
</dbReference>
<organism evidence="2 3">
    <name type="scientific">Calidifontibacter indicus</name>
    <dbReference type="NCBI Taxonomy" id="419650"/>
    <lineage>
        <taxon>Bacteria</taxon>
        <taxon>Bacillati</taxon>
        <taxon>Actinomycetota</taxon>
        <taxon>Actinomycetes</taxon>
        <taxon>Micrococcales</taxon>
        <taxon>Dermacoccaceae</taxon>
        <taxon>Calidifontibacter</taxon>
    </lineage>
</organism>
<evidence type="ECO:0000259" key="1">
    <source>
        <dbReference type="PROSITE" id="PS51459"/>
    </source>
</evidence>
<proteinExistence type="predicted"/>
<dbReference type="AlphaFoldDB" id="A0A3D9UTI6"/>
<dbReference type="RefSeq" id="WP_115922020.1">
    <property type="nucleotide sequence ID" value="NZ_QTUA01000001.1"/>
</dbReference>
<protein>
    <submittedName>
        <fullName evidence="2">Fic/DOC family protein</fullName>
    </submittedName>
</protein>
<dbReference type="EMBL" id="QTUA01000001">
    <property type="protein sequence ID" value="REF29955.1"/>
    <property type="molecule type" value="Genomic_DNA"/>
</dbReference>
<feature type="domain" description="Fido" evidence="1">
    <location>
        <begin position="110"/>
        <end position="254"/>
    </location>
</feature>
<name>A0A3D9UTI6_9MICO</name>
<dbReference type="Proteomes" id="UP000256253">
    <property type="component" value="Unassembled WGS sequence"/>
</dbReference>
<sequence length="293" mass="30866">MSDVVAAVNALAQLPEVPEAIDTAREACTALRWHPALRRRIPEASAESRVRGATASAALDGAQMSVTIVRDVFRGARTWPADPDPLERTVAAALRVSAATEQVRSMVVTSPRQALARLHTAAMAELLPADQVGRPRRAGEDSREMLELGPAPDAVEATQRLDQICELLSRSAQLPTVVVAAVVHAELVAARPFVHGNALVARAFERALVWGSGLDPTGVAVPEQAHHSMATDYQGAMGAYASGDPQGVRLWVLHEAAALTRAAGAGHDVCDAVLAGRLTSDSSGSLASDHRQE</sequence>
<reference evidence="2 3" key="1">
    <citation type="submission" date="2018-08" db="EMBL/GenBank/DDBJ databases">
        <title>Sequencing the genomes of 1000 actinobacteria strains.</title>
        <authorList>
            <person name="Klenk H.-P."/>
        </authorList>
    </citation>
    <scope>NUCLEOTIDE SEQUENCE [LARGE SCALE GENOMIC DNA]</scope>
    <source>
        <strain evidence="2 3">DSM 22967</strain>
    </source>
</reference>
<gene>
    <name evidence="2" type="ORF">DFJ65_0944</name>
</gene>
<dbReference type="Pfam" id="PF02661">
    <property type="entry name" value="Fic"/>
    <property type="match status" value="1"/>
</dbReference>
<evidence type="ECO:0000313" key="2">
    <source>
        <dbReference type="EMBL" id="REF29955.1"/>
    </source>
</evidence>